<evidence type="ECO:0000256" key="6">
    <source>
        <dbReference type="ARBA" id="ARBA00023163"/>
    </source>
</evidence>
<keyword evidence="4" id="KW-0805">Transcription regulation</keyword>
<evidence type="ECO:0000259" key="10">
    <source>
        <dbReference type="PROSITE" id="PS50048"/>
    </source>
</evidence>
<evidence type="ECO:0000256" key="8">
    <source>
        <dbReference type="SAM" id="Coils"/>
    </source>
</evidence>
<keyword evidence="8" id="KW-0175">Coiled coil</keyword>
<dbReference type="SMART" id="SM00066">
    <property type="entry name" value="GAL4"/>
    <property type="match status" value="1"/>
</dbReference>
<feature type="coiled-coil region" evidence="8">
    <location>
        <begin position="61"/>
        <end position="92"/>
    </location>
</feature>
<dbReference type="PANTHER" id="PTHR31313:SF81">
    <property type="entry name" value="TY1 ENHANCER ACTIVATOR"/>
    <property type="match status" value="1"/>
</dbReference>
<keyword evidence="5" id="KW-0238">DNA-binding</keyword>
<feature type="region of interest" description="Disordered" evidence="9">
    <location>
        <begin position="155"/>
        <end position="179"/>
    </location>
</feature>
<comment type="subcellular location">
    <subcellularLocation>
        <location evidence="1">Nucleus</location>
    </subcellularLocation>
</comment>
<evidence type="ECO:0000256" key="3">
    <source>
        <dbReference type="ARBA" id="ARBA00022833"/>
    </source>
</evidence>
<dbReference type="EMBL" id="JBFXLR010000018">
    <property type="protein sequence ID" value="KAL2851414.1"/>
    <property type="molecule type" value="Genomic_DNA"/>
</dbReference>
<dbReference type="CDD" id="cd00067">
    <property type="entry name" value="GAL4"/>
    <property type="match status" value="1"/>
</dbReference>
<reference evidence="11 12" key="1">
    <citation type="submission" date="2024-07" db="EMBL/GenBank/DDBJ databases">
        <title>Section-level genome sequencing and comparative genomics of Aspergillus sections Usti and Cavernicolus.</title>
        <authorList>
            <consortium name="Lawrence Berkeley National Laboratory"/>
            <person name="Nybo J.L."/>
            <person name="Vesth T.C."/>
            <person name="Theobald S."/>
            <person name="Frisvad J.C."/>
            <person name="Larsen T.O."/>
            <person name="Kjaerboelling I."/>
            <person name="Rothschild-Mancinelli K."/>
            <person name="Lyhne E.K."/>
            <person name="Kogle M.E."/>
            <person name="Barry K."/>
            <person name="Clum A."/>
            <person name="Na H."/>
            <person name="Ledsgaard L."/>
            <person name="Lin J."/>
            <person name="Lipzen A."/>
            <person name="Kuo A."/>
            <person name="Riley R."/>
            <person name="Mondo S."/>
            <person name="LaButti K."/>
            <person name="Haridas S."/>
            <person name="Pangalinan J."/>
            <person name="Salamov A.A."/>
            <person name="Simmons B.A."/>
            <person name="Magnuson J.K."/>
            <person name="Chen J."/>
            <person name="Drula E."/>
            <person name="Henrissat B."/>
            <person name="Wiebenga A."/>
            <person name="Lubbers R.J."/>
            <person name="Gomes A.C."/>
            <person name="Macurrencykelacurrency M.R."/>
            <person name="Stajich J."/>
            <person name="Grigoriev I.V."/>
            <person name="Mortensen U.H."/>
            <person name="De vries R.P."/>
            <person name="Baker S.E."/>
            <person name="Andersen M.R."/>
        </authorList>
    </citation>
    <scope>NUCLEOTIDE SEQUENCE [LARGE SCALE GENOMIC DNA]</scope>
    <source>
        <strain evidence="11 12">CBS 756.74</strain>
    </source>
</reference>
<feature type="compositionally biased region" description="Basic and acidic residues" evidence="9">
    <location>
        <begin position="93"/>
        <end position="107"/>
    </location>
</feature>
<dbReference type="SUPFAM" id="SSF57701">
    <property type="entry name" value="Zn2/Cys6 DNA-binding domain"/>
    <property type="match status" value="1"/>
</dbReference>
<feature type="domain" description="Zn(2)-C6 fungal-type" evidence="10">
    <location>
        <begin position="18"/>
        <end position="50"/>
    </location>
</feature>
<evidence type="ECO:0000256" key="2">
    <source>
        <dbReference type="ARBA" id="ARBA00022723"/>
    </source>
</evidence>
<dbReference type="InterPro" id="IPR051615">
    <property type="entry name" value="Transcr_Regulatory_Elem"/>
</dbReference>
<feature type="compositionally biased region" description="Low complexity" evidence="9">
    <location>
        <begin position="167"/>
        <end position="176"/>
    </location>
</feature>
<dbReference type="Gene3D" id="4.10.240.10">
    <property type="entry name" value="Zn(2)-C6 fungal-type DNA-binding domain"/>
    <property type="match status" value="1"/>
</dbReference>
<sequence>MSSSGNEASKPRHRASVACTACRERRTRCVVPAGQSSCTQCDEAGQECVIKNDDQRRKPVSKAYVSQLEEHIQQLENALREKEEQSARLDQFEPTIPDEHPHPHPLEPDQPDPIDLPLESLADPGPPKPIYLKPQPVPERTQQVPADPLRFQQYPVFADSPPRPEPSNNSNNSNNSKTSMAHRLLSTRGHVSFDQLAGQQRYFGPTTNCHIYLDIAASSDESRRQAREQARRTQRVLSALPQDSQDYLLHLFWTHYNSAIRVVDQEAFEIGRDTGGGGSFYSGFLHICILAAGYRFADKQRPDMLRIALPGRESLLHREAKYMLDYEMERPGGLPSIAALLLLGDLEVGCGRDNAGWLYSGMAYRLCFDVGLHLDRRSDSSGLSERDIEIGRMTLWACVIFDRYWALFLGRPTALKPDDLEIYELSQRFDRLGTSPPGSTQDLEMQIYQALFELMEMAGKITAITHPSVSSTSARTDHDRVVYLRMAALDSELEKWYTRLPEALKYTAENAATAPPSFFLLHQQYYSTMIMLHRPFAGYDDILDDHGERKVMDTPNIGSSGGAAPQAVRHLFALSQSTCTTCAGRIAQIFWQQRQRFDTRRIFVTGLQHAGNAATALVAAIASSTDGVSNDRSMRYLECLVAVLEDMSEAYHPAEQMATIFKAVQHELRGLQAQATGHPPNPVQIVPARRSSSAESDHALGPSKRGPSINRPQASTTGARAGAQQLEPQSMSWPGDDSLLQLSAIMPSPAMTYQSTSDKHATARRPQDAPSSHMAGADSGVANLDDSWSIFSAPDRFAIGNVMSTHDQNQAQSQGPPSPWPAAETPSFLRFADSVVESHAQGQAQGSGMDHSFMDLVEDAQGPRSGNAIDGVDLSIPQKPAHTHTADTGYFSSRARTRGHPPLKRKSPPTGREGNIWTEILT</sequence>
<feature type="compositionally biased region" description="Basic residues" evidence="9">
    <location>
        <begin position="895"/>
        <end position="907"/>
    </location>
</feature>
<feature type="region of interest" description="Disordered" evidence="9">
    <location>
        <begin position="93"/>
        <end position="142"/>
    </location>
</feature>
<organism evidence="11 12">
    <name type="scientific">Aspergillus pseudodeflectus</name>
    <dbReference type="NCBI Taxonomy" id="176178"/>
    <lineage>
        <taxon>Eukaryota</taxon>
        <taxon>Fungi</taxon>
        <taxon>Dikarya</taxon>
        <taxon>Ascomycota</taxon>
        <taxon>Pezizomycotina</taxon>
        <taxon>Eurotiomycetes</taxon>
        <taxon>Eurotiomycetidae</taxon>
        <taxon>Eurotiales</taxon>
        <taxon>Aspergillaceae</taxon>
        <taxon>Aspergillus</taxon>
        <taxon>Aspergillus subgen. Nidulantes</taxon>
    </lineage>
</organism>
<feature type="compositionally biased region" description="Polar residues" evidence="9">
    <location>
        <begin position="806"/>
        <end position="815"/>
    </location>
</feature>
<evidence type="ECO:0000256" key="7">
    <source>
        <dbReference type="ARBA" id="ARBA00023242"/>
    </source>
</evidence>
<gene>
    <name evidence="11" type="ORF">BJX68DRAFT_254964</name>
</gene>
<evidence type="ECO:0000256" key="9">
    <source>
        <dbReference type="SAM" id="MobiDB-lite"/>
    </source>
</evidence>
<keyword evidence="7" id="KW-0539">Nucleus</keyword>
<dbReference type="RefSeq" id="XP_070899855.1">
    <property type="nucleotide sequence ID" value="XM_071042969.1"/>
</dbReference>
<evidence type="ECO:0000256" key="4">
    <source>
        <dbReference type="ARBA" id="ARBA00023015"/>
    </source>
</evidence>
<feature type="region of interest" description="Disordered" evidence="9">
    <location>
        <begin position="673"/>
        <end position="737"/>
    </location>
</feature>
<dbReference type="PROSITE" id="PS00463">
    <property type="entry name" value="ZN2_CY6_FUNGAL_1"/>
    <property type="match status" value="1"/>
</dbReference>
<dbReference type="Proteomes" id="UP001610444">
    <property type="component" value="Unassembled WGS sequence"/>
</dbReference>
<feature type="compositionally biased region" description="Basic and acidic residues" evidence="9">
    <location>
        <begin position="757"/>
        <end position="767"/>
    </location>
</feature>
<dbReference type="PANTHER" id="PTHR31313">
    <property type="entry name" value="TY1 ENHANCER ACTIVATOR"/>
    <property type="match status" value="1"/>
</dbReference>
<keyword evidence="6" id="KW-0804">Transcription</keyword>
<dbReference type="InterPro" id="IPR001138">
    <property type="entry name" value="Zn2Cys6_DnaBD"/>
</dbReference>
<keyword evidence="3" id="KW-0862">Zinc</keyword>
<protein>
    <submittedName>
        <fullName evidence="11">Fungal-specific transcription factor domain-containing protein</fullName>
    </submittedName>
</protein>
<evidence type="ECO:0000256" key="5">
    <source>
        <dbReference type="ARBA" id="ARBA00023125"/>
    </source>
</evidence>
<keyword evidence="2" id="KW-0479">Metal-binding</keyword>
<dbReference type="GeneID" id="98158133"/>
<dbReference type="PROSITE" id="PS50048">
    <property type="entry name" value="ZN2_CY6_FUNGAL_2"/>
    <property type="match status" value="1"/>
</dbReference>
<dbReference type="InterPro" id="IPR007219">
    <property type="entry name" value="XnlR_reg_dom"/>
</dbReference>
<accession>A0ABR4KHZ4</accession>
<proteinExistence type="predicted"/>
<dbReference type="InterPro" id="IPR036864">
    <property type="entry name" value="Zn2-C6_fun-type_DNA-bd_sf"/>
</dbReference>
<evidence type="ECO:0000256" key="1">
    <source>
        <dbReference type="ARBA" id="ARBA00004123"/>
    </source>
</evidence>
<keyword evidence="12" id="KW-1185">Reference proteome</keyword>
<comment type="caution">
    <text evidence="11">The sequence shown here is derived from an EMBL/GenBank/DDBJ whole genome shotgun (WGS) entry which is preliminary data.</text>
</comment>
<evidence type="ECO:0000313" key="12">
    <source>
        <dbReference type="Proteomes" id="UP001610444"/>
    </source>
</evidence>
<evidence type="ECO:0000313" key="11">
    <source>
        <dbReference type="EMBL" id="KAL2851414.1"/>
    </source>
</evidence>
<dbReference type="CDD" id="cd12148">
    <property type="entry name" value="fungal_TF_MHR"/>
    <property type="match status" value="1"/>
</dbReference>
<dbReference type="SMART" id="SM00906">
    <property type="entry name" value="Fungal_trans"/>
    <property type="match status" value="1"/>
</dbReference>
<feature type="region of interest" description="Disordered" evidence="9">
    <location>
        <begin position="806"/>
        <end position="825"/>
    </location>
</feature>
<feature type="region of interest" description="Disordered" evidence="9">
    <location>
        <begin position="892"/>
        <end position="922"/>
    </location>
</feature>
<feature type="region of interest" description="Disordered" evidence="9">
    <location>
        <begin position="751"/>
        <end position="778"/>
    </location>
</feature>
<dbReference type="Pfam" id="PF04082">
    <property type="entry name" value="Fungal_trans"/>
    <property type="match status" value="1"/>
</dbReference>
<name>A0ABR4KHZ4_9EURO</name>